<evidence type="ECO:0000259" key="1">
    <source>
        <dbReference type="Pfam" id="PF13843"/>
    </source>
</evidence>
<dbReference type="PANTHER" id="PTHR46599">
    <property type="entry name" value="PIGGYBAC TRANSPOSABLE ELEMENT-DERIVED PROTEIN 4"/>
    <property type="match status" value="1"/>
</dbReference>
<proteinExistence type="predicted"/>
<protein>
    <recommendedName>
        <fullName evidence="1">PiggyBac transposable element-derived protein domain-containing protein</fullName>
    </recommendedName>
</protein>
<gene>
    <name evidence="2" type="ORF">PARMNEM_LOCUS17293</name>
</gene>
<comment type="caution">
    <text evidence="2">The sequence shown here is derived from an EMBL/GenBank/DDBJ whole genome shotgun (WGS) entry which is preliminary data.</text>
</comment>
<name>A0AAV1LWA0_9NEOP</name>
<dbReference type="AlphaFoldDB" id="A0AAV1LWA0"/>
<accession>A0AAV1LWA0</accession>
<sequence length="130" mass="15209">MSLKRFKQISAILRFDKRSDREARKQSDKLAAVRDMCDEWLLPMFYNPNINITIDEQLLSFRGRCHFRQYMPSKPSKYGIKCWILCDSETGYVRSNQCFTGKLQGSAPEKSRNACSFGSDRRFTGLQPYM</sequence>
<organism evidence="2 3">
    <name type="scientific">Parnassius mnemosyne</name>
    <name type="common">clouded apollo</name>
    <dbReference type="NCBI Taxonomy" id="213953"/>
    <lineage>
        <taxon>Eukaryota</taxon>
        <taxon>Metazoa</taxon>
        <taxon>Ecdysozoa</taxon>
        <taxon>Arthropoda</taxon>
        <taxon>Hexapoda</taxon>
        <taxon>Insecta</taxon>
        <taxon>Pterygota</taxon>
        <taxon>Neoptera</taxon>
        <taxon>Endopterygota</taxon>
        <taxon>Lepidoptera</taxon>
        <taxon>Glossata</taxon>
        <taxon>Ditrysia</taxon>
        <taxon>Papilionoidea</taxon>
        <taxon>Papilionidae</taxon>
        <taxon>Parnassiinae</taxon>
        <taxon>Parnassini</taxon>
        <taxon>Parnassius</taxon>
        <taxon>Driopa</taxon>
    </lineage>
</organism>
<evidence type="ECO:0000313" key="3">
    <source>
        <dbReference type="Proteomes" id="UP001314205"/>
    </source>
</evidence>
<feature type="domain" description="PiggyBac transposable element-derived protein" evidence="1">
    <location>
        <begin position="1"/>
        <end position="104"/>
    </location>
</feature>
<dbReference type="Pfam" id="PF13843">
    <property type="entry name" value="DDE_Tnp_1_7"/>
    <property type="match status" value="1"/>
</dbReference>
<reference evidence="2 3" key="1">
    <citation type="submission" date="2023-11" db="EMBL/GenBank/DDBJ databases">
        <authorList>
            <person name="Hedman E."/>
            <person name="Englund M."/>
            <person name="Stromberg M."/>
            <person name="Nyberg Akerstrom W."/>
            <person name="Nylinder S."/>
            <person name="Jareborg N."/>
            <person name="Kallberg Y."/>
            <person name="Kronander E."/>
        </authorList>
    </citation>
    <scope>NUCLEOTIDE SEQUENCE [LARGE SCALE GENOMIC DNA]</scope>
</reference>
<keyword evidence="3" id="KW-1185">Reference proteome</keyword>
<dbReference type="PANTHER" id="PTHR46599:SF6">
    <property type="entry name" value="DUAL SPECIFICITY PHOSPHATASE 26"/>
    <property type="match status" value="1"/>
</dbReference>
<dbReference type="EMBL" id="CAVLGL010000102">
    <property type="protein sequence ID" value="CAK1598284.1"/>
    <property type="molecule type" value="Genomic_DNA"/>
</dbReference>
<dbReference type="InterPro" id="IPR029526">
    <property type="entry name" value="PGBD"/>
</dbReference>
<dbReference type="Proteomes" id="UP001314205">
    <property type="component" value="Unassembled WGS sequence"/>
</dbReference>
<evidence type="ECO:0000313" key="2">
    <source>
        <dbReference type="EMBL" id="CAK1598284.1"/>
    </source>
</evidence>